<keyword evidence="1" id="KW-0732">Signal</keyword>
<dbReference type="RefSeq" id="WP_136825746.1">
    <property type="nucleotide sequence ID" value="NZ_SWBP01000002.1"/>
</dbReference>
<dbReference type="EMBL" id="SWBP01000002">
    <property type="protein sequence ID" value="TKB98933.1"/>
    <property type="molecule type" value="Genomic_DNA"/>
</dbReference>
<dbReference type="Proteomes" id="UP000308181">
    <property type="component" value="Unassembled WGS sequence"/>
</dbReference>
<protein>
    <recommendedName>
        <fullName evidence="4">Copper resistance protein NlpE</fullName>
    </recommendedName>
</protein>
<dbReference type="AlphaFoldDB" id="A0A4V5NXF1"/>
<comment type="caution">
    <text evidence="2">The sequence shown here is derived from an EMBL/GenBank/DDBJ whole genome shotgun (WGS) entry which is preliminary data.</text>
</comment>
<dbReference type="OrthoDB" id="772849at2"/>
<evidence type="ECO:0000256" key="1">
    <source>
        <dbReference type="SAM" id="SignalP"/>
    </source>
</evidence>
<feature type="signal peptide" evidence="1">
    <location>
        <begin position="1"/>
        <end position="23"/>
    </location>
</feature>
<organism evidence="2 3">
    <name type="scientific">Pedobacter cryophilus</name>
    <dbReference type="NCBI Taxonomy" id="2571271"/>
    <lineage>
        <taxon>Bacteria</taxon>
        <taxon>Pseudomonadati</taxon>
        <taxon>Bacteroidota</taxon>
        <taxon>Sphingobacteriia</taxon>
        <taxon>Sphingobacteriales</taxon>
        <taxon>Sphingobacteriaceae</taxon>
        <taxon>Pedobacter</taxon>
    </lineage>
</organism>
<reference evidence="2 3" key="1">
    <citation type="submission" date="2019-04" db="EMBL/GenBank/DDBJ databases">
        <title>Pedobacter sp. AR-3-17 sp. nov., isolated from Arctic soil.</title>
        <authorList>
            <person name="Dahal R.H."/>
            <person name="Kim D.-U."/>
        </authorList>
    </citation>
    <scope>NUCLEOTIDE SEQUENCE [LARGE SCALE GENOMIC DNA]</scope>
    <source>
        <strain evidence="2 3">AR-3-17</strain>
    </source>
</reference>
<proteinExistence type="predicted"/>
<evidence type="ECO:0000313" key="3">
    <source>
        <dbReference type="Proteomes" id="UP000308181"/>
    </source>
</evidence>
<evidence type="ECO:0008006" key="4">
    <source>
        <dbReference type="Google" id="ProtNLM"/>
    </source>
</evidence>
<name>A0A4V5NXF1_9SPHI</name>
<dbReference type="PROSITE" id="PS51257">
    <property type="entry name" value="PROKAR_LIPOPROTEIN"/>
    <property type="match status" value="1"/>
</dbReference>
<evidence type="ECO:0000313" key="2">
    <source>
        <dbReference type="EMBL" id="TKB98933.1"/>
    </source>
</evidence>
<feature type="chain" id="PRO_5020575309" description="Copper resistance protein NlpE" evidence="1">
    <location>
        <begin position="24"/>
        <end position="157"/>
    </location>
</feature>
<accession>A0A4V5NXF1</accession>
<keyword evidence="3" id="KW-1185">Reference proteome</keyword>
<gene>
    <name evidence="2" type="ORF">FA046_07405</name>
</gene>
<sequence>MKKIILSVAMIAVIFTACNNKTAENNDGDSTMMMSDDDMIEVEKPIVKSGKYVNLADGQTVYIIADPTTGVAIDSVTKATIEFYYDPITLDTIYQNGYVVNSMLIKEKDGKYKLDGMKIKIDGDKIKIKTDSSKMKMDGEDMKMKTDDGDTTIKVKN</sequence>